<dbReference type="EMBL" id="BOMQ01000008">
    <property type="protein sequence ID" value="GIE47093.1"/>
    <property type="molecule type" value="Genomic_DNA"/>
</dbReference>
<dbReference type="RefSeq" id="WP_203764360.1">
    <property type="nucleotide sequence ID" value="NZ_BAAAYJ010000103.1"/>
</dbReference>
<dbReference type="InterPro" id="IPR032466">
    <property type="entry name" value="Metal_Hydrolase"/>
</dbReference>
<gene>
    <name evidence="3" type="ORF">Ani05nite_06270</name>
</gene>
<evidence type="ECO:0000313" key="3">
    <source>
        <dbReference type="EMBL" id="GIE47093.1"/>
    </source>
</evidence>
<evidence type="ECO:0000259" key="2">
    <source>
        <dbReference type="Pfam" id="PF04909"/>
    </source>
</evidence>
<organism evidence="3 4">
    <name type="scientific">Actinoplanes nipponensis</name>
    <dbReference type="NCBI Taxonomy" id="135950"/>
    <lineage>
        <taxon>Bacteria</taxon>
        <taxon>Bacillati</taxon>
        <taxon>Actinomycetota</taxon>
        <taxon>Actinomycetes</taxon>
        <taxon>Micromonosporales</taxon>
        <taxon>Micromonosporaceae</taxon>
        <taxon>Actinoplanes</taxon>
    </lineage>
</organism>
<evidence type="ECO:0000256" key="1">
    <source>
        <dbReference type="ARBA" id="ARBA00038310"/>
    </source>
</evidence>
<proteinExistence type="inferred from homology"/>
<comment type="caution">
    <text evidence="3">The sequence shown here is derived from an EMBL/GenBank/DDBJ whole genome shotgun (WGS) entry which is preliminary data.</text>
</comment>
<dbReference type="InterPro" id="IPR006680">
    <property type="entry name" value="Amidohydro-rel"/>
</dbReference>
<sequence length="274" mass="28632">MSGAIDAHVHLWNRATDPQPWIDPATMAAIDRDFAAGDLERMLDETGSATAVVVQASNSIAETRRLLAGAGPRAAGVVGWIDLTGDVGAQLATFGPDPRRPLVGLRHLVHLDPDPAWLCRPDVGAALDALQTHGLCFDLVVRSWQQPLAAAVAGAHPGLRFVVDHLGGVADTTDDDGWERGLRALAARPNVSAKISGLARLVADPPRLRRVVGLAVEAFGPQRLMYGSDWPVACLGAGPVAWRTAVEEILAGLSAGERAAIMSGTAAACYGLGT</sequence>
<reference evidence="3" key="1">
    <citation type="submission" date="2021-01" db="EMBL/GenBank/DDBJ databases">
        <title>Whole genome shotgun sequence of Actinoplanes nipponensis NBRC 14063.</title>
        <authorList>
            <person name="Komaki H."/>
            <person name="Tamura T."/>
        </authorList>
    </citation>
    <scope>NUCLEOTIDE SEQUENCE</scope>
    <source>
        <strain evidence="3">NBRC 14063</strain>
    </source>
</reference>
<name>A0A919JC42_9ACTN</name>
<dbReference type="AlphaFoldDB" id="A0A919JC42"/>
<feature type="domain" description="Amidohydrolase-related" evidence="2">
    <location>
        <begin position="5"/>
        <end position="272"/>
    </location>
</feature>
<dbReference type="Pfam" id="PF04909">
    <property type="entry name" value="Amidohydro_2"/>
    <property type="match status" value="1"/>
</dbReference>
<dbReference type="SUPFAM" id="SSF51556">
    <property type="entry name" value="Metallo-dependent hydrolases"/>
    <property type="match status" value="1"/>
</dbReference>
<comment type="similarity">
    <text evidence="1">Belongs to the metallo-dependent hydrolases superfamily.</text>
</comment>
<dbReference type="Gene3D" id="3.20.20.140">
    <property type="entry name" value="Metal-dependent hydrolases"/>
    <property type="match status" value="1"/>
</dbReference>
<evidence type="ECO:0000313" key="4">
    <source>
        <dbReference type="Proteomes" id="UP000647172"/>
    </source>
</evidence>
<accession>A0A919JC42</accession>
<dbReference type="Proteomes" id="UP000647172">
    <property type="component" value="Unassembled WGS sequence"/>
</dbReference>
<protein>
    <submittedName>
        <fullName evidence="3">Amidohydrolase</fullName>
    </submittedName>
</protein>
<dbReference type="PANTHER" id="PTHR43569:SF2">
    <property type="entry name" value="AMIDOHYDROLASE-RELATED DOMAIN-CONTAINING PROTEIN"/>
    <property type="match status" value="1"/>
</dbReference>
<dbReference type="PANTHER" id="PTHR43569">
    <property type="entry name" value="AMIDOHYDROLASE"/>
    <property type="match status" value="1"/>
</dbReference>
<keyword evidence="4" id="KW-1185">Reference proteome</keyword>
<dbReference type="InterPro" id="IPR052350">
    <property type="entry name" value="Metallo-dep_Lactonases"/>
</dbReference>
<dbReference type="GO" id="GO:0016787">
    <property type="term" value="F:hydrolase activity"/>
    <property type="evidence" value="ECO:0007669"/>
    <property type="project" value="InterPro"/>
</dbReference>